<keyword evidence="2" id="KW-1185">Reference proteome</keyword>
<accession>A0AC60PWH3</accession>
<protein>
    <submittedName>
        <fullName evidence="1">Uncharacterized protein</fullName>
    </submittedName>
</protein>
<evidence type="ECO:0000313" key="2">
    <source>
        <dbReference type="Proteomes" id="UP000805193"/>
    </source>
</evidence>
<organism evidence="1 2">
    <name type="scientific">Ixodes persulcatus</name>
    <name type="common">Taiga tick</name>
    <dbReference type="NCBI Taxonomy" id="34615"/>
    <lineage>
        <taxon>Eukaryota</taxon>
        <taxon>Metazoa</taxon>
        <taxon>Ecdysozoa</taxon>
        <taxon>Arthropoda</taxon>
        <taxon>Chelicerata</taxon>
        <taxon>Arachnida</taxon>
        <taxon>Acari</taxon>
        <taxon>Parasitiformes</taxon>
        <taxon>Ixodida</taxon>
        <taxon>Ixodoidea</taxon>
        <taxon>Ixodidae</taxon>
        <taxon>Ixodinae</taxon>
        <taxon>Ixodes</taxon>
    </lineage>
</organism>
<feature type="non-terminal residue" evidence="1">
    <location>
        <position position="828"/>
    </location>
</feature>
<feature type="non-terminal residue" evidence="1">
    <location>
        <position position="1"/>
    </location>
</feature>
<proteinExistence type="predicted"/>
<dbReference type="EMBL" id="JABSTQ010009902">
    <property type="protein sequence ID" value="KAG0425021.1"/>
    <property type="molecule type" value="Genomic_DNA"/>
</dbReference>
<comment type="caution">
    <text evidence="1">The sequence shown here is derived from an EMBL/GenBank/DDBJ whole genome shotgun (WGS) entry which is preliminary data.</text>
</comment>
<sequence>PVARQNLLFSFLENEPAVEPREPGSTEYRQILSGPDYQVFENGTLRIAQVRVADRGSYLCQASNGVGTGLSTVITLKVHVPARFTESYRNQTVRRGHAASLECRALGDAPISISWSRNGRRLDTHKSYALFSLAPGGTTEATKPRSISEPIWVPPRWLCRGERAKGPPKRRSMRAGERHRRKMSIWCQRLLPHSPRVGVAPNCAAASAIIKRGEKEDKGEQGRRGETRRERERETRKGNTGMSFGWEEGEKRSPEKEAAKLPRSRSHFKLMESATSDGHLSTVSVSEAQRDHSGIFTCEVINDYGQDETQIRLLVQEPPEPPTRFNVSSVNSRSVSLTWAEPYSGNSPVVSYLIQFKNVSERPPPMRWVSGRLRNHRSWSSPMKKPPLPELRHGHIKGYYVGYKLHNSSELHLYKTVEARDADPEAPGECVLNNLRKHTKYSVLVQAYNAIGAGPRSDEAVVRTAQDVPQVAPPGVQCSSSSPTTVRVSWTKLLEKNLDGVHKGYRVIYRQIRTQHAQYEGLTGEEENSWAERDVNAGSSAAVLSSLEPYSNYSVRVAARTGAGAGAFSDPVHCSTPEAVPQAPEDIKALILAPDAILVSWKPPVRSRGVLLRYTVYSRSHGYREQTAAAMGPGSEAPPAADAGPARHVAVPSSQFWHETRGLRTGHRYEFWVTASTAAGEGPATRIVTQSPEIRAPARIASFNRDLSVALKQDLELPCRTVGQPMPIREWRTGGGALEETDRVRVLPSGTLRIESAEQRDSANYSCHAHNVYGRDSVHYAVHVHMNTSQTSPQRPASVSVLSTSPSSITLGWLKRNFSGGVSMPPVR</sequence>
<dbReference type="Proteomes" id="UP000805193">
    <property type="component" value="Unassembled WGS sequence"/>
</dbReference>
<reference evidence="1 2" key="1">
    <citation type="journal article" date="2020" name="Cell">
        <title>Large-Scale Comparative Analyses of Tick Genomes Elucidate Their Genetic Diversity and Vector Capacities.</title>
        <authorList>
            <consortium name="Tick Genome and Microbiome Consortium (TIGMIC)"/>
            <person name="Jia N."/>
            <person name="Wang J."/>
            <person name="Shi W."/>
            <person name="Du L."/>
            <person name="Sun Y."/>
            <person name="Zhan W."/>
            <person name="Jiang J.F."/>
            <person name="Wang Q."/>
            <person name="Zhang B."/>
            <person name="Ji P."/>
            <person name="Bell-Sakyi L."/>
            <person name="Cui X.M."/>
            <person name="Yuan T.T."/>
            <person name="Jiang B.G."/>
            <person name="Yang W.F."/>
            <person name="Lam T.T."/>
            <person name="Chang Q.C."/>
            <person name="Ding S.J."/>
            <person name="Wang X.J."/>
            <person name="Zhu J.G."/>
            <person name="Ruan X.D."/>
            <person name="Zhao L."/>
            <person name="Wei J.T."/>
            <person name="Ye R.Z."/>
            <person name="Que T.C."/>
            <person name="Du C.H."/>
            <person name="Zhou Y.H."/>
            <person name="Cheng J.X."/>
            <person name="Dai P.F."/>
            <person name="Guo W.B."/>
            <person name="Han X.H."/>
            <person name="Huang E.J."/>
            <person name="Li L.F."/>
            <person name="Wei W."/>
            <person name="Gao Y.C."/>
            <person name="Liu J.Z."/>
            <person name="Shao H.Z."/>
            <person name="Wang X."/>
            <person name="Wang C.C."/>
            <person name="Yang T.C."/>
            <person name="Huo Q.B."/>
            <person name="Li W."/>
            <person name="Chen H.Y."/>
            <person name="Chen S.E."/>
            <person name="Zhou L.G."/>
            <person name="Ni X.B."/>
            <person name="Tian J.H."/>
            <person name="Sheng Y."/>
            <person name="Liu T."/>
            <person name="Pan Y.S."/>
            <person name="Xia L.Y."/>
            <person name="Li J."/>
            <person name="Zhao F."/>
            <person name="Cao W.C."/>
        </authorList>
    </citation>
    <scope>NUCLEOTIDE SEQUENCE [LARGE SCALE GENOMIC DNA]</scope>
    <source>
        <strain evidence="1">Iper-2018</strain>
    </source>
</reference>
<name>A0AC60PWH3_IXOPE</name>
<gene>
    <name evidence="1" type="ORF">HPB47_027787</name>
</gene>
<evidence type="ECO:0000313" key="1">
    <source>
        <dbReference type="EMBL" id="KAG0425021.1"/>
    </source>
</evidence>